<name>A0A2T8IGD7_9POAL</name>
<evidence type="ECO:0008006" key="3">
    <source>
        <dbReference type="Google" id="ProtNLM"/>
    </source>
</evidence>
<evidence type="ECO:0000313" key="2">
    <source>
        <dbReference type="EMBL" id="PVH36740.1"/>
    </source>
</evidence>
<dbReference type="PANTHER" id="PTHR33063:SF13">
    <property type="entry name" value="OS02G0583500 PROTEIN"/>
    <property type="match status" value="1"/>
</dbReference>
<dbReference type="Gramene" id="PVH36740">
    <property type="protein sequence ID" value="PVH36740"/>
    <property type="gene ID" value="PAHAL_6G156500"/>
</dbReference>
<dbReference type="Proteomes" id="UP000243499">
    <property type="component" value="Chromosome 6"/>
</dbReference>
<feature type="compositionally biased region" description="Acidic residues" evidence="1">
    <location>
        <begin position="66"/>
        <end position="80"/>
    </location>
</feature>
<reference evidence="2" key="1">
    <citation type="submission" date="2018-04" db="EMBL/GenBank/DDBJ databases">
        <title>WGS assembly of Panicum hallii.</title>
        <authorList>
            <person name="Lovell J."/>
            <person name="Jenkins J."/>
            <person name="Lowry D."/>
            <person name="Mamidi S."/>
            <person name="Sreedasyam A."/>
            <person name="Weng X."/>
            <person name="Barry K."/>
            <person name="Bonette J."/>
            <person name="Campitelli B."/>
            <person name="Daum C."/>
            <person name="Gordon S."/>
            <person name="Gould B."/>
            <person name="Lipzen A."/>
            <person name="Macqueen A."/>
            <person name="Palacio-Mejia J."/>
            <person name="Plott C."/>
            <person name="Shakirov E."/>
            <person name="Shu S."/>
            <person name="Yoshinaga Y."/>
            <person name="Zane M."/>
            <person name="Rokhsar D."/>
            <person name="Grimwood J."/>
            <person name="Schmutz J."/>
            <person name="Juenger T."/>
        </authorList>
    </citation>
    <scope>NUCLEOTIDE SEQUENCE [LARGE SCALE GENOMIC DNA]</scope>
    <source>
        <strain evidence="2">FIL2</strain>
    </source>
</reference>
<feature type="region of interest" description="Disordered" evidence="1">
    <location>
        <begin position="351"/>
        <end position="386"/>
    </location>
</feature>
<feature type="region of interest" description="Disordered" evidence="1">
    <location>
        <begin position="52"/>
        <end position="89"/>
    </location>
</feature>
<dbReference type="AlphaFoldDB" id="A0A2T8IGD7"/>
<sequence length="404" mass="46269">MAAEKPPGRAADVPLHPYERQRLMQCMRNNARLRELGIFYLCNELAEANKISHKKKNNPSSRNSEDSESEYEPSEDDTNDDNAKGSKECNIRTANKTLGAIQLRSKRIFAEQEVTRNTRSKKTIVQSAATLAPTDGPAQLDKNTHVANEGHAVAPLGGQNNTCNEVRNHVPVLKHWKEYKKKTGLLKLFTGKLNAKFDINTRDASVQNACSKMMKNAVRQQRYRLKKKYFDPFPLHLVIKTSPVRLMTDHEWNELVEYWKTPKRMNRSHVIYHQTTGSRSYQVHVENLTQMQNKLSTSTEGEQMSATQVVADVLAEKTRKNLFLQNVGIQNACPRSSIRSIEAQLEAEKKANSDLRQVRETEESRLREQEEMKKRQAEMEADMKKRQADLDAKFQSLLSKFQAS</sequence>
<evidence type="ECO:0000256" key="1">
    <source>
        <dbReference type="SAM" id="MobiDB-lite"/>
    </source>
</evidence>
<protein>
    <recommendedName>
        <fullName evidence="3">Transposase Tnp1/En/Spm-like domain-containing protein</fullName>
    </recommendedName>
</protein>
<dbReference type="EMBL" id="CM008051">
    <property type="protein sequence ID" value="PVH36740.1"/>
    <property type="molecule type" value="Genomic_DNA"/>
</dbReference>
<accession>A0A2T8IGD7</accession>
<dbReference type="PANTHER" id="PTHR33063">
    <property type="entry name" value="OS02G0583500 PROTEIN"/>
    <property type="match status" value="1"/>
</dbReference>
<proteinExistence type="predicted"/>
<organism evidence="2">
    <name type="scientific">Panicum hallii</name>
    <dbReference type="NCBI Taxonomy" id="206008"/>
    <lineage>
        <taxon>Eukaryota</taxon>
        <taxon>Viridiplantae</taxon>
        <taxon>Streptophyta</taxon>
        <taxon>Embryophyta</taxon>
        <taxon>Tracheophyta</taxon>
        <taxon>Spermatophyta</taxon>
        <taxon>Magnoliopsida</taxon>
        <taxon>Liliopsida</taxon>
        <taxon>Poales</taxon>
        <taxon>Poaceae</taxon>
        <taxon>PACMAD clade</taxon>
        <taxon>Panicoideae</taxon>
        <taxon>Panicodae</taxon>
        <taxon>Paniceae</taxon>
        <taxon>Panicinae</taxon>
        <taxon>Panicum</taxon>
        <taxon>Panicum sect. Panicum</taxon>
    </lineage>
</organism>
<gene>
    <name evidence="2" type="ORF">PAHAL_6G156500</name>
</gene>